<comment type="caution">
    <text evidence="1">The sequence shown here is derived from an EMBL/GenBank/DDBJ whole genome shotgun (WGS) entry which is preliminary data.</text>
</comment>
<gene>
    <name evidence="1" type="ORF">Dpo_14c00590</name>
</gene>
<sequence>MIQSQPPGDPVYDHFPGMIKTLLSEEILSKKSDTGVMDSGNSQNEREWLNILKPSKILFQVICLVFLPLLPEAV</sequence>
<organism evidence="1 2">
    <name type="scientific">Desulfotignum phosphitoxidans DSM 13687</name>
    <dbReference type="NCBI Taxonomy" id="1286635"/>
    <lineage>
        <taxon>Bacteria</taxon>
        <taxon>Pseudomonadati</taxon>
        <taxon>Thermodesulfobacteriota</taxon>
        <taxon>Desulfobacteria</taxon>
        <taxon>Desulfobacterales</taxon>
        <taxon>Desulfobacteraceae</taxon>
        <taxon>Desulfotignum</taxon>
    </lineage>
</organism>
<keyword evidence="2" id="KW-1185">Reference proteome</keyword>
<accession>S0FS87</accession>
<dbReference type="EMBL" id="APJX01000014">
    <property type="protein sequence ID" value="EMS77575.1"/>
    <property type="molecule type" value="Genomic_DNA"/>
</dbReference>
<dbReference type="AlphaFoldDB" id="S0FS87"/>
<evidence type="ECO:0000313" key="1">
    <source>
        <dbReference type="EMBL" id="EMS77575.1"/>
    </source>
</evidence>
<name>S0FS87_9BACT</name>
<protein>
    <submittedName>
        <fullName evidence="1">Uncharacterized protein</fullName>
    </submittedName>
</protein>
<evidence type="ECO:0000313" key="2">
    <source>
        <dbReference type="Proteomes" id="UP000014216"/>
    </source>
</evidence>
<reference evidence="1 2" key="1">
    <citation type="journal article" date="2013" name="Genome Announc.">
        <title>Draft Genome Sequence of Desulfotignum phosphitoxidans DSM 13687 Strain FiPS-3.</title>
        <authorList>
            <person name="Poehlein A."/>
            <person name="Daniel R."/>
            <person name="Simeonova D.D."/>
        </authorList>
    </citation>
    <scope>NUCLEOTIDE SEQUENCE [LARGE SCALE GENOMIC DNA]</scope>
    <source>
        <strain evidence="1 2">DSM 13687</strain>
    </source>
</reference>
<proteinExistence type="predicted"/>
<dbReference type="Proteomes" id="UP000014216">
    <property type="component" value="Unassembled WGS sequence"/>
</dbReference>